<dbReference type="EMBL" id="BFAV01000073">
    <property type="protein sequence ID" value="GBF33032.1"/>
    <property type="molecule type" value="Genomic_DNA"/>
</dbReference>
<evidence type="ECO:0000313" key="2">
    <source>
        <dbReference type="Proteomes" id="UP000239549"/>
    </source>
</evidence>
<dbReference type="Proteomes" id="UP000239549">
    <property type="component" value="Unassembled WGS sequence"/>
</dbReference>
<evidence type="ECO:0000313" key="1">
    <source>
        <dbReference type="EMBL" id="GBF33032.1"/>
    </source>
</evidence>
<name>A0A2L2XAF0_9FIRM</name>
<protein>
    <submittedName>
        <fullName evidence="1">Uncharacterized protein</fullName>
    </submittedName>
</protein>
<dbReference type="OrthoDB" id="9767746at2"/>
<proteinExistence type="predicted"/>
<gene>
    <name evidence="1" type="ORF">DCCM_2129</name>
</gene>
<reference evidence="2" key="1">
    <citation type="submission" date="2018-02" db="EMBL/GenBank/DDBJ databases">
        <title>Genome sequence of Desulfocucumis palustris strain NAW-5.</title>
        <authorList>
            <person name="Watanabe M."/>
            <person name="Kojima H."/>
            <person name="Fukui M."/>
        </authorList>
    </citation>
    <scope>NUCLEOTIDE SEQUENCE [LARGE SCALE GENOMIC DNA]</scope>
    <source>
        <strain evidence="2">NAW-5</strain>
    </source>
</reference>
<keyword evidence="2" id="KW-1185">Reference proteome</keyword>
<sequence length="338" mass="38233">MFFRIVTSKYKKKKYHYLRVMESYRKGTKVKQKELITLANLSRLPAEKIQLVMSELKFLQNHCSSLNEHTDGITPVSLLVALEMVFQPKRLCPLAVVQQIMKKELEKKAASLGNPGGFFELLRKHYPPGDESPELILYTGELLFKENTGTVHLGYLIDSDGFPLNYFIFGEEPRPDNLHPLAEEICKAHNAQKILLFTDNNPDNGSKANIIPFTGHRSSSRPALVPEPVLTLDAVLLPQKCPAAMDFIRFTPPPAELLTQISRSVGLLYWSTGRIKNIGKNYINSVNELLDMCIISVSLSKLIETRITEKYALLAKRKMSQQNLAGIQEPEDQQKLNP</sequence>
<dbReference type="RefSeq" id="WP_104371483.1">
    <property type="nucleotide sequence ID" value="NZ_BFAV01000073.1"/>
</dbReference>
<accession>A0A2L2XAF0</accession>
<comment type="caution">
    <text evidence="1">The sequence shown here is derived from an EMBL/GenBank/DDBJ whole genome shotgun (WGS) entry which is preliminary data.</text>
</comment>
<organism evidence="1 2">
    <name type="scientific">Desulfocucumis palustris</name>
    <dbReference type="NCBI Taxonomy" id="1898651"/>
    <lineage>
        <taxon>Bacteria</taxon>
        <taxon>Bacillati</taxon>
        <taxon>Bacillota</taxon>
        <taxon>Clostridia</taxon>
        <taxon>Eubacteriales</taxon>
        <taxon>Desulfocucumaceae</taxon>
        <taxon>Desulfocucumis</taxon>
    </lineage>
</organism>
<dbReference type="AlphaFoldDB" id="A0A2L2XAF0"/>